<dbReference type="AlphaFoldDB" id="A0A0N1JLY1"/>
<dbReference type="InterPro" id="IPR006448">
    <property type="entry name" value="Phage_term_ssu_P27"/>
</dbReference>
<evidence type="ECO:0000313" key="7">
    <source>
        <dbReference type="Proteomes" id="UP000271817"/>
    </source>
</evidence>
<evidence type="ECO:0000313" key="4">
    <source>
        <dbReference type="EMBL" id="RMU17804.1"/>
    </source>
</evidence>
<dbReference type="Proteomes" id="UP000050265">
    <property type="component" value="Unassembled WGS sequence"/>
</dbReference>
<proteinExistence type="predicted"/>
<feature type="region of interest" description="Disordered" evidence="1">
    <location>
        <begin position="1"/>
        <end position="34"/>
    </location>
</feature>
<dbReference type="EMBL" id="LJQP01000176">
    <property type="protein sequence ID" value="KPX71204.1"/>
    <property type="molecule type" value="Genomic_DNA"/>
</dbReference>
<dbReference type="EMBL" id="RBTW01000211">
    <property type="protein sequence ID" value="RMU17804.1"/>
    <property type="molecule type" value="Genomic_DNA"/>
</dbReference>
<gene>
    <name evidence="2" type="ORF">AC499_2719</name>
    <name evidence="3" type="ORF">ALO35_01994</name>
    <name evidence="4" type="ORF">ALP33_01566</name>
</gene>
<accession>A0A0N1JLY1</accession>
<evidence type="ECO:0000313" key="6">
    <source>
        <dbReference type="Proteomes" id="UP000050265"/>
    </source>
</evidence>
<evidence type="ECO:0000313" key="3">
    <source>
        <dbReference type="EMBL" id="KPX71204.1"/>
    </source>
</evidence>
<keyword evidence="5" id="KW-1185">Reference proteome</keyword>
<dbReference type="Proteomes" id="UP000271817">
    <property type="component" value="Unassembled WGS sequence"/>
</dbReference>
<evidence type="ECO:0000256" key="1">
    <source>
        <dbReference type="SAM" id="MobiDB-lite"/>
    </source>
</evidence>
<dbReference type="NCBIfam" id="TIGR01558">
    <property type="entry name" value="sm_term_P27"/>
    <property type="match status" value="1"/>
</dbReference>
<reference evidence="2 5" key="1">
    <citation type="submission" date="2015-07" db="EMBL/GenBank/DDBJ databases">
        <authorList>
            <person name="O'Brien H.E."/>
            <person name="Thakur S."/>
            <person name="Gong Y."/>
            <person name="Wang P.W."/>
            <person name="Guttman D.S."/>
        </authorList>
    </citation>
    <scope>NUCLEOTIDE SEQUENCE [LARGE SCALE GENOMIC DNA]</scope>
    <source>
        <strain evidence="2 5">107</strain>
    </source>
</reference>
<dbReference type="PATRIC" id="fig|53707.5.peg.3969"/>
<evidence type="ECO:0000313" key="2">
    <source>
        <dbReference type="EMBL" id="KPC20055.1"/>
    </source>
</evidence>
<evidence type="ECO:0000313" key="5">
    <source>
        <dbReference type="Proteomes" id="UP000037943"/>
    </source>
</evidence>
<organism evidence="3 6">
    <name type="scientific">Pseudomonas amygdali pv. lachrymans</name>
    <name type="common">Pseudomonas syringae pv. lachrymans</name>
    <dbReference type="NCBI Taxonomy" id="53707"/>
    <lineage>
        <taxon>Bacteria</taxon>
        <taxon>Pseudomonadati</taxon>
        <taxon>Pseudomonadota</taxon>
        <taxon>Gammaproteobacteria</taxon>
        <taxon>Pseudomonadales</taxon>
        <taxon>Pseudomonadaceae</taxon>
        <taxon>Pseudomonas</taxon>
        <taxon>Pseudomonas amygdali</taxon>
    </lineage>
</organism>
<sequence>MGGTATVAGRGRKPKPTAKKALAGNPGKRALNKAEPAFSKITNVDPPEWLSDRASQMWKMIVPELLRENVVAITDLHNVEAFCVAYDNWRMAQESVQAHGIVVTGATGGPMKNPALTAANETMRQMVTFGSMLGLDPASRTRLIGGNKEKETNEFAQLLRS</sequence>
<reference evidence="3 6" key="2">
    <citation type="submission" date="2015-09" db="EMBL/GenBank/DDBJ databases">
        <title>Genome announcement of multiple Pseudomonas syringae strains.</title>
        <authorList>
            <person name="Thakur S."/>
            <person name="Wang P.W."/>
            <person name="Gong Y."/>
            <person name="Weir B.S."/>
            <person name="Guttman D.S."/>
        </authorList>
    </citation>
    <scope>NUCLEOTIDE SEQUENCE [LARGE SCALE GENOMIC DNA]</scope>
    <source>
        <strain evidence="3 6">ICMP3507</strain>
    </source>
</reference>
<dbReference type="Proteomes" id="UP000037943">
    <property type="component" value="Unassembled WGS sequence"/>
</dbReference>
<reference evidence="4 7" key="4">
    <citation type="submission" date="2018-08" db="EMBL/GenBank/DDBJ databases">
        <title>Recombination of ecologically and evolutionarily significant loci maintains genetic cohesion in the Pseudomonas syringae species complex.</title>
        <authorList>
            <person name="Dillon M."/>
            <person name="Thakur S."/>
            <person name="Almeida R.N.D."/>
            <person name="Weir B.S."/>
            <person name="Guttman D.S."/>
        </authorList>
    </citation>
    <scope>NUCLEOTIDE SEQUENCE [LARGE SCALE GENOMIC DNA]</scope>
    <source>
        <strain evidence="4 7">ICMP 3402</strain>
    </source>
</reference>
<name>A0A0N1JLY1_PSEAV</name>
<dbReference type="Pfam" id="PF05119">
    <property type="entry name" value="Terminase_4"/>
    <property type="match status" value="1"/>
</dbReference>
<dbReference type="RefSeq" id="WP_005747054.1">
    <property type="nucleotide sequence ID" value="NZ_CP075686.1"/>
</dbReference>
<dbReference type="EMBL" id="LGLK01000035">
    <property type="protein sequence ID" value="KPC20055.1"/>
    <property type="molecule type" value="Genomic_DNA"/>
</dbReference>
<comment type="caution">
    <text evidence="3">The sequence shown here is derived from an EMBL/GenBank/DDBJ whole genome shotgun (WGS) entry which is preliminary data.</text>
</comment>
<protein>
    <submittedName>
        <fullName evidence="2 3">p27 family Phage terminase Small subunit</fullName>
    </submittedName>
</protein>
<reference evidence="2 5" key="3">
    <citation type="submission" date="2015-10" db="EMBL/GenBank/DDBJ databases">
        <title>Comparative genomics and high-throughput reverse genetic screens identify a new phytobacterial MAMP and an Arabidopsis receptor required for immune elicitation.</title>
        <authorList>
            <person name="Mott G.A."/>
            <person name="Thakur S."/>
            <person name="Wang P.W."/>
            <person name="Desveaux D."/>
            <person name="Guttman D.S."/>
        </authorList>
    </citation>
    <scope>NUCLEOTIDE SEQUENCE [LARGE SCALE GENOMIC DNA]</scope>
    <source>
        <strain evidence="2 5">107</strain>
    </source>
</reference>